<dbReference type="InterPro" id="IPR002575">
    <property type="entry name" value="Aminoglycoside_PTrfase"/>
</dbReference>
<dbReference type="EMBL" id="MOMC01000058">
    <property type="protein sequence ID" value="ONH25682.1"/>
    <property type="molecule type" value="Genomic_DNA"/>
</dbReference>
<dbReference type="RefSeq" id="WP_076820214.1">
    <property type="nucleotide sequence ID" value="NZ_MOMC01000058.1"/>
</dbReference>
<dbReference type="OrthoDB" id="3806873at2"/>
<protein>
    <submittedName>
        <fullName evidence="2">Phosphotransferase family protein</fullName>
    </submittedName>
</protein>
<dbReference type="Pfam" id="PF01636">
    <property type="entry name" value="APH"/>
    <property type="match status" value="1"/>
</dbReference>
<keyword evidence="2" id="KW-0808">Transferase</keyword>
<name>A0A1V2I4F7_9ACTN</name>
<evidence type="ECO:0000313" key="2">
    <source>
        <dbReference type="EMBL" id="ONH25682.1"/>
    </source>
</evidence>
<dbReference type="InterPro" id="IPR011009">
    <property type="entry name" value="Kinase-like_dom_sf"/>
</dbReference>
<dbReference type="Proteomes" id="UP000188929">
    <property type="component" value="Unassembled WGS sequence"/>
</dbReference>
<dbReference type="Gene3D" id="3.90.1200.10">
    <property type="match status" value="1"/>
</dbReference>
<comment type="caution">
    <text evidence="2">The sequence shown here is derived from an EMBL/GenBank/DDBJ whole genome shotgun (WGS) entry which is preliminary data.</text>
</comment>
<dbReference type="AlphaFoldDB" id="A0A1V2I4F7"/>
<reference evidence="3" key="1">
    <citation type="submission" date="2016-10" db="EMBL/GenBank/DDBJ databases">
        <title>Frankia sp. NRRL B-16386 Genome sequencing.</title>
        <authorList>
            <person name="Ghodhbane-Gtari F."/>
            <person name="Swanson E."/>
            <person name="Gueddou A."/>
            <person name="Hezbri K."/>
            <person name="Ktari K."/>
            <person name="Nouioui I."/>
            <person name="Morris K."/>
            <person name="Simpson S."/>
            <person name="Abebe-Akele F."/>
            <person name="Thomas K."/>
            <person name="Gtari M."/>
            <person name="Tisa L.S."/>
        </authorList>
    </citation>
    <scope>NUCLEOTIDE SEQUENCE [LARGE SCALE GENOMIC DNA]</scope>
    <source>
        <strain evidence="3">NRRL B-16386</strain>
    </source>
</reference>
<proteinExistence type="predicted"/>
<sequence length="343" mass="36636">MGELDGLTRPELVGSLLAEALGDDGWRAIEPRLIAGGKSNLTFELVSPAGSVVLRRPPSGHILRGAHDMGREARVQAALAGTGVPVARVLLVRDESGPLGVPFYVMEKVAGHAIRDVLPPGYAEDGASRAAMAHALVDTLATLHAVDPIAVGLGDYGRHSGFMARQVRTWTRQWEAARTRDVPAMDELGRRLAEHPFTEPARPSVVHGDYRLDNVLMHPEDPGRIGAVLDWELSTLGDPLADVGMLLFYWTEPGERSPLLIPAVMAKPGFPRRASLVERYASRSGADLADLGAYLAFAHFKFAAIAQGVAARAAAGVMAGQDFGDLSGAPERIALDGLDRWKG</sequence>
<evidence type="ECO:0000259" key="1">
    <source>
        <dbReference type="Pfam" id="PF01636"/>
    </source>
</evidence>
<dbReference type="GO" id="GO:0016740">
    <property type="term" value="F:transferase activity"/>
    <property type="evidence" value="ECO:0007669"/>
    <property type="project" value="UniProtKB-KW"/>
</dbReference>
<organism evidence="2 3">
    <name type="scientific">Pseudofrankia asymbiotica</name>
    <dbReference type="NCBI Taxonomy" id="1834516"/>
    <lineage>
        <taxon>Bacteria</taxon>
        <taxon>Bacillati</taxon>
        <taxon>Actinomycetota</taxon>
        <taxon>Actinomycetes</taxon>
        <taxon>Frankiales</taxon>
        <taxon>Frankiaceae</taxon>
        <taxon>Pseudofrankia</taxon>
    </lineage>
</organism>
<dbReference type="STRING" id="1834516.BL253_27170"/>
<dbReference type="PANTHER" id="PTHR47829">
    <property type="entry name" value="HYDROLASE, PUTATIVE (AFU_ORTHOLOGUE AFUA_1G12880)-RELATED"/>
    <property type="match status" value="1"/>
</dbReference>
<dbReference type="SUPFAM" id="SSF56112">
    <property type="entry name" value="Protein kinase-like (PK-like)"/>
    <property type="match status" value="1"/>
</dbReference>
<accession>A0A1V2I4F7</accession>
<evidence type="ECO:0000313" key="3">
    <source>
        <dbReference type="Proteomes" id="UP000188929"/>
    </source>
</evidence>
<dbReference type="Gene3D" id="3.30.200.20">
    <property type="entry name" value="Phosphorylase Kinase, domain 1"/>
    <property type="match status" value="1"/>
</dbReference>
<gene>
    <name evidence="2" type="ORF">BL253_27170</name>
</gene>
<feature type="domain" description="Aminoglycoside phosphotransferase" evidence="1">
    <location>
        <begin position="32"/>
        <end position="259"/>
    </location>
</feature>
<dbReference type="CDD" id="cd05154">
    <property type="entry name" value="ACAD10_11_N-like"/>
    <property type="match status" value="1"/>
</dbReference>
<keyword evidence="3" id="KW-1185">Reference proteome</keyword>
<dbReference type="InterPro" id="IPR052898">
    <property type="entry name" value="ACAD10-like"/>
</dbReference>
<dbReference type="InterPro" id="IPR041726">
    <property type="entry name" value="ACAD10_11_N"/>
</dbReference>
<dbReference type="PANTHER" id="PTHR47829:SF1">
    <property type="entry name" value="HAD FAMILY PHOSPHATASE"/>
    <property type="match status" value="1"/>
</dbReference>